<dbReference type="EMBL" id="CP073767">
    <property type="protein sequence ID" value="UWZ50778.1"/>
    <property type="molecule type" value="Genomic_DNA"/>
</dbReference>
<dbReference type="AlphaFoldDB" id="A0A9Q9IAL7"/>
<dbReference type="InterPro" id="IPR051602">
    <property type="entry name" value="ACC_Biotin_Carboxylase"/>
</dbReference>
<sequence length="478" mass="51196">MFDKVLIANRGEIALRVARACRELGVATVAVYSTEDRESQVVRYADEAVHIGPGAARASYRNIAAVVEAARQTGAQAIHPGYGFLSEDADFAEVCAQNDIVFIGPPAHVIAQLGDKCAARRVMSEVGLPVLPGSHGPVVSAEEATALMAEIGYPAIFKAAAGGGGRGMAVVTEPREVVTAYQGVTSESLAVFGDGRIYVERYVAAARHIEVQILCDGHGNGVHLGLRDCSVQRRHQKLLEESPAPGLSAQTADRMGQAAVAAALAVGYVGAGTFEFLVDEDERFYFMEANCRIQVEHPVTEMVTGVDLVEQQLRVAAGERLALRQADVVPRGAAIECRINVENPDRDFAPAPGVFDEFVVPGGPFVRVDTHGYPGYRMPAIYDSLIAKIVVWAPDRAAAIARMDRALAEFRATGRAIHTTAGFLRRVLAEHTFRDGTHTTTLVGHILHDLAGRPAGPAATRPEEGAPRWARKHPVPHS</sequence>
<dbReference type="EC" id="6.3.4.14" evidence="2"/>
<dbReference type="GO" id="GO:0046872">
    <property type="term" value="F:metal ion binding"/>
    <property type="evidence" value="ECO:0007669"/>
    <property type="project" value="InterPro"/>
</dbReference>
<comment type="function">
    <text evidence="1">This protein is a component of the acetyl coenzyme A carboxylase complex; first, biotin carboxylase catalyzes the carboxylation of the carrier protein and then the transcarboxylase transfers the carboxyl group to form malonyl-CoA.</text>
</comment>
<dbReference type="NCBIfam" id="NF006367">
    <property type="entry name" value="PRK08591.1"/>
    <property type="match status" value="1"/>
</dbReference>
<dbReference type="RefSeq" id="WP_063745454.1">
    <property type="nucleotide sequence ID" value="NZ_CP073767.1"/>
</dbReference>
<dbReference type="SUPFAM" id="SSF56059">
    <property type="entry name" value="Glutathione synthetase ATP-binding domain-like"/>
    <property type="match status" value="1"/>
</dbReference>
<keyword evidence="4 8" id="KW-0547">Nucleotide-binding</keyword>
<name>A0A9Q9IAL7_9ACTN</name>
<organism evidence="12 13">
    <name type="scientific">Dactylosporangium aurantiacum</name>
    <dbReference type="NCBI Taxonomy" id="35754"/>
    <lineage>
        <taxon>Bacteria</taxon>
        <taxon>Bacillati</taxon>
        <taxon>Actinomycetota</taxon>
        <taxon>Actinomycetes</taxon>
        <taxon>Micromonosporales</taxon>
        <taxon>Micromonosporaceae</taxon>
        <taxon>Dactylosporangium</taxon>
    </lineage>
</organism>
<keyword evidence="13" id="KW-1185">Reference proteome</keyword>
<dbReference type="OrthoDB" id="249215at2"/>
<evidence type="ECO:0000256" key="3">
    <source>
        <dbReference type="ARBA" id="ARBA00022598"/>
    </source>
</evidence>
<feature type="domain" description="ATP-grasp" evidence="10">
    <location>
        <begin position="120"/>
        <end position="317"/>
    </location>
</feature>
<dbReference type="Gene3D" id="3.30.470.20">
    <property type="entry name" value="ATP-grasp fold, B domain"/>
    <property type="match status" value="1"/>
</dbReference>
<proteinExistence type="predicted"/>
<dbReference type="InterPro" id="IPR005479">
    <property type="entry name" value="CPAse_ATP-bd"/>
</dbReference>
<dbReference type="InterPro" id="IPR011764">
    <property type="entry name" value="Biotin_carboxylation_dom"/>
</dbReference>
<reference evidence="12" key="1">
    <citation type="submission" date="2021-04" db="EMBL/GenBank/DDBJ databases">
        <title>Dactylosporangium aurantiacum NRRL B-8018 full assembly.</title>
        <authorList>
            <person name="Hartkoorn R.C."/>
            <person name="Beaudoing E."/>
            <person name="Hot D."/>
        </authorList>
    </citation>
    <scope>NUCLEOTIDE SEQUENCE</scope>
    <source>
        <strain evidence="12">NRRL B-8018</strain>
    </source>
</reference>
<dbReference type="FunFam" id="3.40.50.20:FF:000010">
    <property type="entry name" value="Propionyl-CoA carboxylase subunit alpha"/>
    <property type="match status" value="1"/>
</dbReference>
<evidence type="ECO:0000256" key="2">
    <source>
        <dbReference type="ARBA" id="ARBA00013263"/>
    </source>
</evidence>
<dbReference type="Pfam" id="PF00289">
    <property type="entry name" value="Biotin_carb_N"/>
    <property type="match status" value="1"/>
</dbReference>
<dbReference type="SMART" id="SM00878">
    <property type="entry name" value="Biotin_carb_C"/>
    <property type="match status" value="1"/>
</dbReference>
<keyword evidence="6" id="KW-0092">Biotin</keyword>
<evidence type="ECO:0000256" key="1">
    <source>
        <dbReference type="ARBA" id="ARBA00003761"/>
    </source>
</evidence>
<dbReference type="Pfam" id="PF02786">
    <property type="entry name" value="CPSase_L_D2"/>
    <property type="match status" value="1"/>
</dbReference>
<feature type="compositionally biased region" description="Basic residues" evidence="9">
    <location>
        <begin position="469"/>
        <end position="478"/>
    </location>
</feature>
<dbReference type="GO" id="GO:0004075">
    <property type="term" value="F:biotin carboxylase activity"/>
    <property type="evidence" value="ECO:0007669"/>
    <property type="project" value="UniProtKB-EC"/>
</dbReference>
<dbReference type="PROSITE" id="PS50979">
    <property type="entry name" value="BC"/>
    <property type="match status" value="1"/>
</dbReference>
<dbReference type="PROSITE" id="PS50975">
    <property type="entry name" value="ATP_GRASP"/>
    <property type="match status" value="1"/>
</dbReference>
<evidence type="ECO:0000256" key="7">
    <source>
        <dbReference type="ARBA" id="ARBA00048600"/>
    </source>
</evidence>
<protein>
    <recommendedName>
        <fullName evidence="2">biotin carboxylase</fullName>
        <ecNumber evidence="2">6.3.4.14</ecNumber>
    </recommendedName>
</protein>
<dbReference type="PANTHER" id="PTHR48095">
    <property type="entry name" value="PYRUVATE CARBOXYLASE SUBUNIT A"/>
    <property type="match status" value="1"/>
</dbReference>
<comment type="catalytic activity">
    <reaction evidence="7">
        <text>N(6)-biotinyl-L-lysyl-[protein] + hydrogencarbonate + ATP = N(6)-carboxybiotinyl-L-lysyl-[protein] + ADP + phosphate + H(+)</text>
        <dbReference type="Rhea" id="RHEA:13501"/>
        <dbReference type="Rhea" id="RHEA-COMP:10505"/>
        <dbReference type="Rhea" id="RHEA-COMP:10506"/>
        <dbReference type="ChEBI" id="CHEBI:15378"/>
        <dbReference type="ChEBI" id="CHEBI:17544"/>
        <dbReference type="ChEBI" id="CHEBI:30616"/>
        <dbReference type="ChEBI" id="CHEBI:43474"/>
        <dbReference type="ChEBI" id="CHEBI:83144"/>
        <dbReference type="ChEBI" id="CHEBI:83145"/>
        <dbReference type="ChEBI" id="CHEBI:456216"/>
        <dbReference type="EC" id="6.3.4.14"/>
    </reaction>
</comment>
<dbReference type="PANTHER" id="PTHR48095:SF2">
    <property type="entry name" value="BIOTIN CARBOXYLASE, CHLOROPLASTIC"/>
    <property type="match status" value="1"/>
</dbReference>
<dbReference type="InterPro" id="IPR011761">
    <property type="entry name" value="ATP-grasp"/>
</dbReference>
<evidence type="ECO:0000313" key="12">
    <source>
        <dbReference type="EMBL" id="UWZ50778.1"/>
    </source>
</evidence>
<evidence type="ECO:0000256" key="6">
    <source>
        <dbReference type="ARBA" id="ARBA00023267"/>
    </source>
</evidence>
<dbReference type="KEGG" id="daur:Daura_28625"/>
<evidence type="ECO:0000256" key="4">
    <source>
        <dbReference type="ARBA" id="ARBA00022741"/>
    </source>
</evidence>
<keyword evidence="5 8" id="KW-0067">ATP-binding</keyword>
<dbReference type="InterPro" id="IPR011054">
    <property type="entry name" value="Rudment_hybrid_motif"/>
</dbReference>
<dbReference type="InterPro" id="IPR005481">
    <property type="entry name" value="BC-like_N"/>
</dbReference>
<evidence type="ECO:0000313" key="13">
    <source>
        <dbReference type="Proteomes" id="UP001058003"/>
    </source>
</evidence>
<evidence type="ECO:0000259" key="10">
    <source>
        <dbReference type="PROSITE" id="PS50975"/>
    </source>
</evidence>
<feature type="domain" description="Biotin carboxylation" evidence="11">
    <location>
        <begin position="1"/>
        <end position="448"/>
    </location>
</feature>
<dbReference type="SUPFAM" id="SSF51246">
    <property type="entry name" value="Rudiment single hybrid motif"/>
    <property type="match status" value="1"/>
</dbReference>
<gene>
    <name evidence="12" type="ORF">Daura_28625</name>
</gene>
<dbReference type="SUPFAM" id="SSF52440">
    <property type="entry name" value="PreATP-grasp domain"/>
    <property type="match status" value="1"/>
</dbReference>
<feature type="region of interest" description="Disordered" evidence="9">
    <location>
        <begin position="453"/>
        <end position="478"/>
    </location>
</feature>
<accession>A0A9Q9IAL7</accession>
<evidence type="ECO:0000259" key="11">
    <source>
        <dbReference type="PROSITE" id="PS50979"/>
    </source>
</evidence>
<evidence type="ECO:0000256" key="9">
    <source>
        <dbReference type="SAM" id="MobiDB-lite"/>
    </source>
</evidence>
<dbReference type="Proteomes" id="UP001058003">
    <property type="component" value="Chromosome"/>
</dbReference>
<dbReference type="InterPro" id="IPR005482">
    <property type="entry name" value="Biotin_COase_C"/>
</dbReference>
<keyword evidence="3 12" id="KW-0436">Ligase</keyword>
<evidence type="ECO:0000256" key="5">
    <source>
        <dbReference type="ARBA" id="ARBA00022840"/>
    </source>
</evidence>
<dbReference type="InterPro" id="IPR016185">
    <property type="entry name" value="PreATP-grasp_dom_sf"/>
</dbReference>
<evidence type="ECO:0000256" key="8">
    <source>
        <dbReference type="PROSITE-ProRule" id="PRU00409"/>
    </source>
</evidence>
<dbReference type="GO" id="GO:0005524">
    <property type="term" value="F:ATP binding"/>
    <property type="evidence" value="ECO:0007669"/>
    <property type="project" value="UniProtKB-UniRule"/>
</dbReference>
<dbReference type="Pfam" id="PF02785">
    <property type="entry name" value="Biotin_carb_C"/>
    <property type="match status" value="1"/>
</dbReference>